<organism evidence="2 3">
    <name type="scientific">Trichodelitschia bisporula</name>
    <dbReference type="NCBI Taxonomy" id="703511"/>
    <lineage>
        <taxon>Eukaryota</taxon>
        <taxon>Fungi</taxon>
        <taxon>Dikarya</taxon>
        <taxon>Ascomycota</taxon>
        <taxon>Pezizomycotina</taxon>
        <taxon>Dothideomycetes</taxon>
        <taxon>Dothideomycetes incertae sedis</taxon>
        <taxon>Phaeotrichales</taxon>
        <taxon>Phaeotrichaceae</taxon>
        <taxon>Trichodelitschia</taxon>
    </lineage>
</organism>
<protein>
    <submittedName>
        <fullName evidence="2">Uncharacterized protein</fullName>
    </submittedName>
</protein>
<dbReference type="EMBL" id="ML996689">
    <property type="protein sequence ID" value="KAF2403880.1"/>
    <property type="molecule type" value="Genomic_DNA"/>
</dbReference>
<sequence>MLGLSSRLLTTSFSDTLSSCDKRAKAGKLRQARAHDLPRHDAGWRRSRSRPVQSFRHRKTFEWWPKAAISRAFVKGNLPFIFPMPGPSTEWHAPPMSCSLGSTRVMAKSAYYGCTTVKATVHVGKLGNAQPCVAARLYKCTAFYNHKALGEASVSCRVAFIGLHTKATTVTKAREATAATGRAL</sequence>
<feature type="compositionally biased region" description="Basic and acidic residues" evidence="1">
    <location>
        <begin position="33"/>
        <end position="44"/>
    </location>
</feature>
<feature type="region of interest" description="Disordered" evidence="1">
    <location>
        <begin position="24"/>
        <end position="48"/>
    </location>
</feature>
<name>A0A6G1I6H0_9PEZI</name>
<reference evidence="2" key="1">
    <citation type="journal article" date="2020" name="Stud. Mycol.">
        <title>101 Dothideomycetes genomes: a test case for predicting lifestyles and emergence of pathogens.</title>
        <authorList>
            <person name="Haridas S."/>
            <person name="Albert R."/>
            <person name="Binder M."/>
            <person name="Bloem J."/>
            <person name="Labutti K."/>
            <person name="Salamov A."/>
            <person name="Andreopoulos B."/>
            <person name="Baker S."/>
            <person name="Barry K."/>
            <person name="Bills G."/>
            <person name="Bluhm B."/>
            <person name="Cannon C."/>
            <person name="Castanera R."/>
            <person name="Culley D."/>
            <person name="Daum C."/>
            <person name="Ezra D."/>
            <person name="Gonzalez J."/>
            <person name="Henrissat B."/>
            <person name="Kuo A."/>
            <person name="Liang C."/>
            <person name="Lipzen A."/>
            <person name="Lutzoni F."/>
            <person name="Magnuson J."/>
            <person name="Mondo S."/>
            <person name="Nolan M."/>
            <person name="Ohm R."/>
            <person name="Pangilinan J."/>
            <person name="Park H.-J."/>
            <person name="Ramirez L."/>
            <person name="Alfaro M."/>
            <person name="Sun H."/>
            <person name="Tritt A."/>
            <person name="Yoshinaga Y."/>
            <person name="Zwiers L.-H."/>
            <person name="Turgeon B."/>
            <person name="Goodwin S."/>
            <person name="Spatafora J."/>
            <person name="Crous P."/>
            <person name="Grigoriev I."/>
        </authorList>
    </citation>
    <scope>NUCLEOTIDE SEQUENCE</scope>
    <source>
        <strain evidence="2">CBS 262.69</strain>
    </source>
</reference>
<keyword evidence="3" id="KW-1185">Reference proteome</keyword>
<gene>
    <name evidence="2" type="ORF">EJ06DRAFT_298241</name>
</gene>
<accession>A0A6G1I6H0</accession>
<dbReference type="Proteomes" id="UP000799640">
    <property type="component" value="Unassembled WGS sequence"/>
</dbReference>
<evidence type="ECO:0000313" key="3">
    <source>
        <dbReference type="Proteomes" id="UP000799640"/>
    </source>
</evidence>
<evidence type="ECO:0000313" key="2">
    <source>
        <dbReference type="EMBL" id="KAF2403880.1"/>
    </source>
</evidence>
<proteinExistence type="predicted"/>
<dbReference type="AlphaFoldDB" id="A0A6G1I6H0"/>
<evidence type="ECO:0000256" key="1">
    <source>
        <dbReference type="SAM" id="MobiDB-lite"/>
    </source>
</evidence>